<feature type="compositionally biased region" description="Low complexity" evidence="1">
    <location>
        <begin position="46"/>
        <end position="59"/>
    </location>
</feature>
<feature type="region of interest" description="Disordered" evidence="1">
    <location>
        <begin position="228"/>
        <end position="389"/>
    </location>
</feature>
<dbReference type="OrthoDB" id="5221663at2759"/>
<protein>
    <submittedName>
        <fullName evidence="2">Uncharacterized protein</fullName>
    </submittedName>
</protein>
<comment type="caution">
    <text evidence="2">The sequence shown here is derived from an EMBL/GenBank/DDBJ whole genome shotgun (WGS) entry which is preliminary data.</text>
</comment>
<dbReference type="VEuPathDB" id="FungiDB:SPBR_03421"/>
<feature type="region of interest" description="Disordered" evidence="1">
    <location>
        <begin position="1"/>
        <end position="69"/>
    </location>
</feature>
<reference evidence="2 3" key="1">
    <citation type="journal article" date="2014" name="BMC Genomics">
        <title>Comparative genomics of the major fungal agents of human and animal Sporotrichosis: Sporothrix schenckii and Sporothrix brasiliensis.</title>
        <authorList>
            <person name="Teixeira M.M."/>
            <person name="de Almeida L.G."/>
            <person name="Kubitschek-Barreira P."/>
            <person name="Alves F.L."/>
            <person name="Kioshima E.S."/>
            <person name="Abadio A.K."/>
            <person name="Fernandes L."/>
            <person name="Derengowski L.S."/>
            <person name="Ferreira K.S."/>
            <person name="Souza R.C."/>
            <person name="Ruiz J.C."/>
            <person name="de Andrade N.C."/>
            <person name="Paes H.C."/>
            <person name="Nicola A.M."/>
            <person name="Albuquerque P."/>
            <person name="Gerber A.L."/>
            <person name="Martins V.P."/>
            <person name="Peconick L.D."/>
            <person name="Neto A.V."/>
            <person name="Chaucanez C.B."/>
            <person name="Silva P.A."/>
            <person name="Cunha O.L."/>
            <person name="de Oliveira F.F."/>
            <person name="dos Santos T.C."/>
            <person name="Barros A.L."/>
            <person name="Soares M.A."/>
            <person name="de Oliveira L.M."/>
            <person name="Marini M.M."/>
            <person name="Villalobos-Duno H."/>
            <person name="Cunha M.M."/>
            <person name="de Hoog S."/>
            <person name="da Silveira J.F."/>
            <person name="Henrissat B."/>
            <person name="Nino-Vega G.A."/>
            <person name="Cisalpino P.S."/>
            <person name="Mora-Montes H.M."/>
            <person name="Almeida S.R."/>
            <person name="Stajich J.E."/>
            <person name="Lopes-Bezerra L.M."/>
            <person name="Vasconcelos A.T."/>
            <person name="Felipe M.S."/>
        </authorList>
    </citation>
    <scope>NUCLEOTIDE SEQUENCE [LARGE SCALE GENOMIC DNA]</scope>
    <source>
        <strain evidence="2 3">5110</strain>
    </source>
</reference>
<accession>A0A0C2J7W1</accession>
<dbReference type="EMBL" id="AWTV01000002">
    <property type="protein sequence ID" value="KIH95100.1"/>
    <property type="molecule type" value="Genomic_DNA"/>
</dbReference>
<dbReference type="RefSeq" id="XP_040623110.1">
    <property type="nucleotide sequence ID" value="XM_040761712.1"/>
</dbReference>
<feature type="compositionally biased region" description="Low complexity" evidence="1">
    <location>
        <begin position="343"/>
        <end position="366"/>
    </location>
</feature>
<dbReference type="Proteomes" id="UP000031575">
    <property type="component" value="Unassembled WGS sequence"/>
</dbReference>
<dbReference type="HOGENOM" id="CLU_035068_0_0_1"/>
<dbReference type="GeneID" id="63676633"/>
<name>A0A0C2J7W1_9PEZI</name>
<gene>
    <name evidence="2" type="ORF">SPBR_03421</name>
</gene>
<feature type="compositionally biased region" description="Basic and acidic residues" evidence="1">
    <location>
        <begin position="268"/>
        <end position="282"/>
    </location>
</feature>
<feature type="compositionally biased region" description="Polar residues" evidence="1">
    <location>
        <begin position="36"/>
        <end position="45"/>
    </location>
</feature>
<keyword evidence="3" id="KW-1185">Reference proteome</keyword>
<feature type="compositionally biased region" description="Basic and acidic residues" evidence="1">
    <location>
        <begin position="13"/>
        <end position="35"/>
    </location>
</feature>
<proteinExistence type="predicted"/>
<feature type="compositionally biased region" description="Polar residues" evidence="1">
    <location>
        <begin position="253"/>
        <end position="265"/>
    </location>
</feature>
<feature type="compositionally biased region" description="Low complexity" evidence="1">
    <location>
        <begin position="238"/>
        <end position="252"/>
    </location>
</feature>
<sequence length="695" mass="76705">MLPPHAVLCTRPTSERGRNAIRDDGPSEWAADQREMASQTNPAMDTSTSASTPTSRATPTPTPTPMPTETVGSLLAAIATALQDVLRILMFADKRGWGPDEFEQVRAVEEALDEAKRDFQAMAPLVNGQFYYENDRKPESLAELSSLRGYFEDHTQLFRDWIRSGGPINPLWVRETVHLRRQLHRAQCRAARRIFNAEHEAGDGSGSGARCLGAFLVYRRFREQEGLRKQQVRGQAYQKQDGSSSQNGSQSQTIPSTPAWKQQLPQLRARERRMFAGQERFRGRTAYNDTHDDEGDSLEMTPQPRHAPPPPQNASANPASARPLLKSAMKASTRAPSTPAEIPAFAPASTSATTPLPTPSTFTGSFEPAQTTIPLHPDEPPSPPPKPPTLEELVPYCNAVGTFERFGDRDIAFICDFCDGHIVWEDVQRLPTTRLPPAAISSSSTPATFPPFTTPKTTASAQATPLPTFRRPSAQLSSIPQPASSAVSAVLAAPDSEGGEDDYPRWQATTVAVSDTSTQRTVVFAPLAIANHLPPMTGDWEARLWCPYCDEYLYFDSAEGDQTKYAQDEHGFPSLTDFQLHLEWHHTALPIPAISMPALPAASNNCLLALACRRQRVLQLRRRRLALGPLRAHRQVHRLVLQGDLGRQGREVARRQHLGLELALPPQRHAPLLFALGYKTRRLDADVVHMSLAAP</sequence>
<evidence type="ECO:0000256" key="1">
    <source>
        <dbReference type="SAM" id="MobiDB-lite"/>
    </source>
</evidence>
<evidence type="ECO:0000313" key="2">
    <source>
        <dbReference type="EMBL" id="KIH95100.1"/>
    </source>
</evidence>
<organism evidence="2 3">
    <name type="scientific">Sporothrix brasiliensis 5110</name>
    <dbReference type="NCBI Taxonomy" id="1398154"/>
    <lineage>
        <taxon>Eukaryota</taxon>
        <taxon>Fungi</taxon>
        <taxon>Dikarya</taxon>
        <taxon>Ascomycota</taxon>
        <taxon>Pezizomycotina</taxon>
        <taxon>Sordariomycetes</taxon>
        <taxon>Sordariomycetidae</taxon>
        <taxon>Ophiostomatales</taxon>
        <taxon>Ophiostomataceae</taxon>
        <taxon>Sporothrix</taxon>
    </lineage>
</organism>
<dbReference type="AlphaFoldDB" id="A0A0C2J7W1"/>
<evidence type="ECO:0000313" key="3">
    <source>
        <dbReference type="Proteomes" id="UP000031575"/>
    </source>
</evidence>